<reference evidence="4" key="1">
    <citation type="submission" date="2018-04" db="EMBL/GenBank/DDBJ databases">
        <title>Whole genome sequencing of Hypsizygus marmoreus.</title>
        <authorList>
            <person name="Choi I.-G."/>
            <person name="Min B."/>
            <person name="Kim J.-G."/>
            <person name="Kim S."/>
            <person name="Oh Y.-L."/>
            <person name="Kong W.-S."/>
            <person name="Park H."/>
            <person name="Jeong J."/>
            <person name="Song E.-S."/>
        </authorList>
    </citation>
    <scope>NUCLEOTIDE SEQUENCE [LARGE SCALE GENOMIC DNA]</scope>
    <source>
        <strain evidence="4">51987-8</strain>
    </source>
</reference>
<evidence type="ECO:0000313" key="5">
    <source>
        <dbReference type="Proteomes" id="UP000076154"/>
    </source>
</evidence>
<dbReference type="AlphaFoldDB" id="A0A369K760"/>
<dbReference type="Gene3D" id="3.40.50.300">
    <property type="entry name" value="P-loop containing nucleotide triphosphate hydrolases"/>
    <property type="match status" value="1"/>
</dbReference>
<keyword evidence="5" id="KW-1185">Reference proteome</keyword>
<dbReference type="InParanoid" id="A0A369K760"/>
<dbReference type="OrthoDB" id="8954335at2759"/>
<dbReference type="SUPFAM" id="SSF52540">
    <property type="entry name" value="P-loop containing nucleoside triphosphate hydrolases"/>
    <property type="match status" value="1"/>
</dbReference>
<sequence length="331" mass="36785">MANRNARQGSNNRQEKGVPPASGPSNTKPHEASIMIMGATGSGKSTFINLLSGSKLKASDRLASCTQHIELASSFELDGHRVILIDTPGFDDTDRSDAEIFKVIAAFLEAHYKSGVKLHGIIYLHRITDNRIGGVSKRAFTVFQKLCGGDALKNTIFATTMWNKVTPEEAETRERELRTNDQFLKPALEKGAHLVRHHNTKESAQSIIRRLLGNTPLPLAIQHELVELGKPFHTTEAGREISRGIEELVQKHAKDIEALQAEIAESMRTKDKRAILELKVEQRETKAALKKTRKEAKNLTPDFRKQRLTATKLLSRGMKSPRGKNEAGGWC</sequence>
<dbReference type="GO" id="GO:0005525">
    <property type="term" value="F:GTP binding"/>
    <property type="evidence" value="ECO:0007669"/>
    <property type="project" value="InterPro"/>
</dbReference>
<evidence type="ECO:0000256" key="1">
    <source>
        <dbReference type="SAM" id="Coils"/>
    </source>
</evidence>
<gene>
    <name evidence="4" type="primary">gtpA_4</name>
    <name evidence="4" type="ORF">Hypma_013813</name>
</gene>
<name>A0A369K760_HYPMA</name>
<dbReference type="EMBL" id="LUEZ02000009">
    <property type="protein sequence ID" value="RDB29738.1"/>
    <property type="molecule type" value="Genomic_DNA"/>
</dbReference>
<organism evidence="4 5">
    <name type="scientific">Hypsizygus marmoreus</name>
    <name type="common">White beech mushroom</name>
    <name type="synonym">Agaricus marmoreus</name>
    <dbReference type="NCBI Taxonomy" id="39966"/>
    <lineage>
        <taxon>Eukaryota</taxon>
        <taxon>Fungi</taxon>
        <taxon>Dikarya</taxon>
        <taxon>Basidiomycota</taxon>
        <taxon>Agaricomycotina</taxon>
        <taxon>Agaricomycetes</taxon>
        <taxon>Agaricomycetidae</taxon>
        <taxon>Agaricales</taxon>
        <taxon>Tricholomatineae</taxon>
        <taxon>Lyophyllaceae</taxon>
        <taxon>Hypsizygus</taxon>
    </lineage>
</organism>
<feature type="domain" description="G" evidence="3">
    <location>
        <begin position="34"/>
        <end position="119"/>
    </location>
</feature>
<comment type="caution">
    <text evidence="4">The sequence shown here is derived from an EMBL/GenBank/DDBJ whole genome shotgun (WGS) entry which is preliminary data.</text>
</comment>
<evidence type="ECO:0000313" key="4">
    <source>
        <dbReference type="EMBL" id="RDB29738.1"/>
    </source>
</evidence>
<dbReference type="STRING" id="39966.A0A369K760"/>
<feature type="region of interest" description="Disordered" evidence="2">
    <location>
        <begin position="1"/>
        <end position="30"/>
    </location>
</feature>
<dbReference type="InterPro" id="IPR045058">
    <property type="entry name" value="GIMA/IAN/Toc"/>
</dbReference>
<dbReference type="PANTHER" id="PTHR10903:SF184">
    <property type="entry name" value="GTP-BINDING PROTEIN A"/>
    <property type="match status" value="1"/>
</dbReference>
<feature type="compositionally biased region" description="Polar residues" evidence="2">
    <location>
        <begin position="1"/>
        <end position="12"/>
    </location>
</feature>
<evidence type="ECO:0000256" key="2">
    <source>
        <dbReference type="SAM" id="MobiDB-lite"/>
    </source>
</evidence>
<dbReference type="PANTHER" id="PTHR10903">
    <property type="entry name" value="GTPASE, IMAP FAMILY MEMBER-RELATED"/>
    <property type="match status" value="1"/>
</dbReference>
<keyword evidence="1" id="KW-0175">Coiled coil</keyword>
<evidence type="ECO:0000259" key="3">
    <source>
        <dbReference type="Pfam" id="PF01926"/>
    </source>
</evidence>
<feature type="coiled-coil region" evidence="1">
    <location>
        <begin position="242"/>
        <end position="299"/>
    </location>
</feature>
<dbReference type="Proteomes" id="UP000076154">
    <property type="component" value="Unassembled WGS sequence"/>
</dbReference>
<dbReference type="InterPro" id="IPR027417">
    <property type="entry name" value="P-loop_NTPase"/>
</dbReference>
<accession>A0A369K760</accession>
<protein>
    <submittedName>
        <fullName evidence="4">GTP-binding protein A</fullName>
    </submittedName>
</protein>
<dbReference type="Pfam" id="PF01926">
    <property type="entry name" value="MMR_HSR1"/>
    <property type="match status" value="1"/>
</dbReference>
<dbReference type="InterPro" id="IPR006073">
    <property type="entry name" value="GTP-bd"/>
</dbReference>
<proteinExistence type="predicted"/>